<feature type="signal peptide" evidence="1">
    <location>
        <begin position="1"/>
        <end position="29"/>
    </location>
</feature>
<dbReference type="RefSeq" id="WP_095978237.1">
    <property type="nucleotide sequence ID" value="NZ_CP022163.1"/>
</dbReference>
<gene>
    <name evidence="2" type="ORF">MEBOL_003151</name>
</gene>
<proteinExistence type="predicted"/>
<accession>A0A250IFJ4</accession>
<evidence type="ECO:0008006" key="4">
    <source>
        <dbReference type="Google" id="ProtNLM"/>
    </source>
</evidence>
<sequence length="140" mass="15407">MRRTYRNAAIAVTSLSAFLALWTARPTQAAAEACTGPNKYITRTETPKYVYSSASSTKRMTFTYSESHWPAGTCLTVIPAAIQKGKWVTVHDSLKLVHTVQAGFMAHPITFLQTTVQRPGGSTPVLYWLNEADVEPVPAF</sequence>
<dbReference type="Proteomes" id="UP000217289">
    <property type="component" value="Chromosome"/>
</dbReference>
<evidence type="ECO:0000313" key="3">
    <source>
        <dbReference type="Proteomes" id="UP000217289"/>
    </source>
</evidence>
<evidence type="ECO:0000313" key="2">
    <source>
        <dbReference type="EMBL" id="ATB29696.1"/>
    </source>
</evidence>
<protein>
    <recommendedName>
        <fullName evidence="4">Lipoprotein</fullName>
    </recommendedName>
</protein>
<dbReference type="AlphaFoldDB" id="A0A250IFJ4"/>
<evidence type="ECO:0000256" key="1">
    <source>
        <dbReference type="SAM" id="SignalP"/>
    </source>
</evidence>
<name>A0A250IFJ4_9BACT</name>
<dbReference type="EMBL" id="CP022163">
    <property type="protein sequence ID" value="ATB29696.1"/>
    <property type="molecule type" value="Genomic_DNA"/>
</dbReference>
<dbReference type="KEGG" id="mbd:MEBOL_003151"/>
<reference evidence="2 3" key="1">
    <citation type="submission" date="2017-06" db="EMBL/GenBank/DDBJ databases">
        <authorList>
            <person name="Kim H.J."/>
            <person name="Triplett B.A."/>
        </authorList>
    </citation>
    <scope>NUCLEOTIDE SEQUENCE [LARGE SCALE GENOMIC DNA]</scope>
    <source>
        <strain evidence="2 3">DSM 14713</strain>
    </source>
</reference>
<keyword evidence="3" id="KW-1185">Reference proteome</keyword>
<organism evidence="2 3">
    <name type="scientific">Melittangium boletus DSM 14713</name>
    <dbReference type="NCBI Taxonomy" id="1294270"/>
    <lineage>
        <taxon>Bacteria</taxon>
        <taxon>Pseudomonadati</taxon>
        <taxon>Myxococcota</taxon>
        <taxon>Myxococcia</taxon>
        <taxon>Myxococcales</taxon>
        <taxon>Cystobacterineae</taxon>
        <taxon>Archangiaceae</taxon>
        <taxon>Melittangium</taxon>
    </lineage>
</organism>
<feature type="chain" id="PRO_5013326976" description="Lipoprotein" evidence="1">
    <location>
        <begin position="30"/>
        <end position="140"/>
    </location>
</feature>
<keyword evidence="1" id="KW-0732">Signal</keyword>